<accession>A0AAN6E410</accession>
<dbReference type="SMART" id="SM00906">
    <property type="entry name" value="Fungal_trans"/>
    <property type="match status" value="1"/>
</dbReference>
<dbReference type="CDD" id="cd00067">
    <property type="entry name" value="GAL4"/>
    <property type="match status" value="1"/>
</dbReference>
<evidence type="ECO:0000313" key="11">
    <source>
        <dbReference type="Proteomes" id="UP001203852"/>
    </source>
</evidence>
<evidence type="ECO:0000256" key="6">
    <source>
        <dbReference type="ARBA" id="ARBA00023163"/>
    </source>
</evidence>
<dbReference type="PROSITE" id="PS50048">
    <property type="entry name" value="ZN2_CY6_FUNGAL_2"/>
    <property type="match status" value="1"/>
</dbReference>
<dbReference type="GO" id="GO:0006351">
    <property type="term" value="P:DNA-templated transcription"/>
    <property type="evidence" value="ECO:0007669"/>
    <property type="project" value="InterPro"/>
</dbReference>
<dbReference type="Pfam" id="PF00172">
    <property type="entry name" value="Zn_clus"/>
    <property type="match status" value="1"/>
</dbReference>
<evidence type="ECO:0000256" key="8">
    <source>
        <dbReference type="SAM" id="MobiDB-lite"/>
    </source>
</evidence>
<evidence type="ECO:0000256" key="3">
    <source>
        <dbReference type="ARBA" id="ARBA00022833"/>
    </source>
</evidence>
<proteinExistence type="predicted"/>
<dbReference type="SUPFAM" id="SSF57701">
    <property type="entry name" value="Zn2/Cys6 DNA-binding domain"/>
    <property type="match status" value="1"/>
</dbReference>
<evidence type="ECO:0000256" key="7">
    <source>
        <dbReference type="ARBA" id="ARBA00023242"/>
    </source>
</evidence>
<dbReference type="PANTHER" id="PTHR47782:SF1">
    <property type="entry name" value="PYRIMIDINE PATHWAY REGULATORY PROTEIN 1"/>
    <property type="match status" value="1"/>
</dbReference>
<dbReference type="CDD" id="cd12148">
    <property type="entry name" value="fungal_TF_MHR"/>
    <property type="match status" value="1"/>
</dbReference>
<dbReference type="Proteomes" id="UP001203852">
    <property type="component" value="Unassembled WGS sequence"/>
</dbReference>
<dbReference type="InterPro" id="IPR001138">
    <property type="entry name" value="Zn2Cys6_DnaBD"/>
</dbReference>
<dbReference type="InterPro" id="IPR007219">
    <property type="entry name" value="XnlR_reg_dom"/>
</dbReference>
<keyword evidence="11" id="KW-1185">Reference proteome</keyword>
<dbReference type="GO" id="GO:0043565">
    <property type="term" value="F:sequence-specific DNA binding"/>
    <property type="evidence" value="ECO:0007669"/>
    <property type="project" value="TreeGrafter"/>
</dbReference>
<dbReference type="SMART" id="SM00066">
    <property type="entry name" value="GAL4"/>
    <property type="match status" value="1"/>
</dbReference>
<gene>
    <name evidence="10" type="ORF">EDD36DRAFT_429705</name>
</gene>
<dbReference type="InterPro" id="IPR036864">
    <property type="entry name" value="Zn2-C6_fun-type_DNA-bd_sf"/>
</dbReference>
<comment type="subcellular location">
    <subcellularLocation>
        <location evidence="1">Nucleus</location>
    </subcellularLocation>
</comment>
<dbReference type="GO" id="GO:0000981">
    <property type="term" value="F:DNA-binding transcription factor activity, RNA polymerase II-specific"/>
    <property type="evidence" value="ECO:0007669"/>
    <property type="project" value="InterPro"/>
</dbReference>
<dbReference type="Pfam" id="PF04082">
    <property type="entry name" value="Fungal_trans"/>
    <property type="match status" value="1"/>
</dbReference>
<evidence type="ECO:0000313" key="10">
    <source>
        <dbReference type="EMBL" id="KAI1616684.1"/>
    </source>
</evidence>
<keyword evidence="4" id="KW-0805">Transcription regulation</keyword>
<dbReference type="GO" id="GO:0045944">
    <property type="term" value="P:positive regulation of transcription by RNA polymerase II"/>
    <property type="evidence" value="ECO:0007669"/>
    <property type="project" value="TreeGrafter"/>
</dbReference>
<keyword evidence="7" id="KW-0539">Nucleus</keyword>
<evidence type="ECO:0000256" key="2">
    <source>
        <dbReference type="ARBA" id="ARBA00022723"/>
    </source>
</evidence>
<dbReference type="CDD" id="cd14686">
    <property type="entry name" value="bZIP"/>
    <property type="match status" value="1"/>
</dbReference>
<feature type="domain" description="Zn(2)-C6 fungal-type" evidence="9">
    <location>
        <begin position="14"/>
        <end position="44"/>
    </location>
</feature>
<organism evidence="10 11">
    <name type="scientific">Exophiala viscosa</name>
    <dbReference type="NCBI Taxonomy" id="2486360"/>
    <lineage>
        <taxon>Eukaryota</taxon>
        <taxon>Fungi</taxon>
        <taxon>Dikarya</taxon>
        <taxon>Ascomycota</taxon>
        <taxon>Pezizomycotina</taxon>
        <taxon>Eurotiomycetes</taxon>
        <taxon>Chaetothyriomycetidae</taxon>
        <taxon>Chaetothyriales</taxon>
        <taxon>Herpotrichiellaceae</taxon>
        <taxon>Exophiala</taxon>
    </lineage>
</organism>
<evidence type="ECO:0000259" key="9">
    <source>
        <dbReference type="PROSITE" id="PS50048"/>
    </source>
</evidence>
<feature type="compositionally biased region" description="Low complexity" evidence="8">
    <location>
        <begin position="94"/>
        <end position="104"/>
    </location>
</feature>
<evidence type="ECO:0000256" key="4">
    <source>
        <dbReference type="ARBA" id="ARBA00023015"/>
    </source>
</evidence>
<dbReference type="PANTHER" id="PTHR47782">
    <property type="entry name" value="ZN(II)2CYS6 TRANSCRIPTION FACTOR (EUROFUNG)-RELATED"/>
    <property type="match status" value="1"/>
</dbReference>
<dbReference type="GO" id="GO:0005634">
    <property type="term" value="C:nucleus"/>
    <property type="evidence" value="ECO:0007669"/>
    <property type="project" value="UniProtKB-SubCell"/>
</dbReference>
<dbReference type="GO" id="GO:0008270">
    <property type="term" value="F:zinc ion binding"/>
    <property type="evidence" value="ECO:0007669"/>
    <property type="project" value="InterPro"/>
</dbReference>
<keyword evidence="2" id="KW-0479">Metal-binding</keyword>
<dbReference type="AlphaFoldDB" id="A0AAN6E410"/>
<dbReference type="Gene3D" id="4.10.240.10">
    <property type="entry name" value="Zn(2)-C6 fungal-type DNA-binding domain"/>
    <property type="match status" value="1"/>
</dbReference>
<sequence>MPRREQRIRGGVNACQRCRRRKQKCDQGYPQCSNCQSVNAPCLMYDSGKQTDIPRDYVSNLEEQIAELTQEVQALREERNTQGDLRNGNGAGGITTTAASSHSAAAHHERAANVDSEAAAVAAAERPPSLAADETSPLLQDLVTKVRNVVTEPFIQQPRFLGQSSGISFAKMVMAAIHVDDRLSSPILSVPRQQSPSHEASLAGFAAAPAKASMPPRHVADHLVEVYFQYRTPHLPLIGRSQVSKAINSAYAYRGSPSGTGRTNAEVRGVPPERDMFITYMVFAIGLAGVPHTSGSRPSQSDGCFRSALGWVEKVLTYSKSDLETLRIVLLLAQFVALSPSRGSLWHLTGFALRLCIDVGLHWETELQCLNMDPEVLDDRRRLWHSTYHLDRLLCITLGRPFGILDESTRVQLPNPWTGYRHQGLSGQTTNEFDIHTQRAHNHLFTLARLESEIRHVQHGQVWSLRLAYPRPSWTAWLQDIQPRLQEWKATIPDPERAHPSSIFASRSYWDVIYHNTILLLYRPQHAGTMNQSAQELLITFEASCKVIAGLKVLQHEGRLEMLWKSVHQLFMAGLGVINALWHSEEIRESNPVGKSISTLQSCASTLSAMSETFPGAAGCRNAFDTLSSATIDWLVTRDIEDFHQNRLEFENHVRDLMKQLQLPRYDGMTATTTTATTTTQNAQNNHDRVAANNMSAVLSTEGNFDLGELLNTAAQWPDMGELGFIMGEQQGGATISMDNPVPFESNVAGGDIEQPFW</sequence>
<evidence type="ECO:0000256" key="5">
    <source>
        <dbReference type="ARBA" id="ARBA00023125"/>
    </source>
</evidence>
<evidence type="ECO:0000256" key="1">
    <source>
        <dbReference type="ARBA" id="ARBA00004123"/>
    </source>
</evidence>
<comment type="caution">
    <text evidence="10">The sequence shown here is derived from an EMBL/GenBank/DDBJ whole genome shotgun (WGS) entry which is preliminary data.</text>
</comment>
<dbReference type="EMBL" id="MU404351">
    <property type="protein sequence ID" value="KAI1616684.1"/>
    <property type="molecule type" value="Genomic_DNA"/>
</dbReference>
<feature type="compositionally biased region" description="Low complexity" evidence="8">
    <location>
        <begin position="113"/>
        <end position="129"/>
    </location>
</feature>
<keyword evidence="6" id="KW-0804">Transcription</keyword>
<keyword evidence="5" id="KW-0238">DNA-binding</keyword>
<feature type="region of interest" description="Disordered" evidence="8">
    <location>
        <begin position="79"/>
        <end position="129"/>
    </location>
</feature>
<dbReference type="InterPro" id="IPR052202">
    <property type="entry name" value="Yeast_MetPath_Reg"/>
</dbReference>
<keyword evidence="3" id="KW-0862">Zinc</keyword>
<name>A0AAN6E410_9EURO</name>
<protein>
    <submittedName>
        <fullName evidence="10">Fungal-specific transcription factor domain-containing protein</fullName>
    </submittedName>
</protein>
<reference evidence="10" key="1">
    <citation type="journal article" date="2022" name="bioRxiv">
        <title>Deciphering the potential niche of two novel black yeast fungi from a biological soil crust based on their genomes, phenotypes, and melanin regulation.</title>
        <authorList>
            <consortium name="DOE Joint Genome Institute"/>
            <person name="Carr E.C."/>
            <person name="Barton Q."/>
            <person name="Grambo S."/>
            <person name="Sullivan M."/>
            <person name="Renfro C.M."/>
            <person name="Kuo A."/>
            <person name="Pangilinan J."/>
            <person name="Lipzen A."/>
            <person name="Keymanesh K."/>
            <person name="Savage E."/>
            <person name="Barry K."/>
            <person name="Grigoriev I.V."/>
            <person name="Riekhof W.R."/>
            <person name="Harris S.S."/>
        </authorList>
    </citation>
    <scope>NUCLEOTIDE SEQUENCE</scope>
    <source>
        <strain evidence="10">JF 03-4F</strain>
    </source>
</reference>
<dbReference type="PROSITE" id="PS00463">
    <property type="entry name" value="ZN2_CY6_FUNGAL_1"/>
    <property type="match status" value="1"/>
</dbReference>